<accession>A0A4Y5FEU9</accession>
<keyword evidence="2" id="KW-1185">Reference proteome</keyword>
<gene>
    <name evidence="1" type="ORF">UCC3521_0064</name>
</gene>
<protein>
    <submittedName>
        <fullName evidence="1">Uncharacterized protein</fullName>
    </submittedName>
</protein>
<reference evidence="1 2" key="1">
    <citation type="submission" date="2019-02" db="EMBL/GenBank/DDBJ databases">
        <title>Isolation of virulent Lactobacillus brevis phages.</title>
        <authorList>
            <person name="Feyereisen M."/>
            <person name="Mahony J."/>
            <person name="O'Sullivan T."/>
            <person name="van Sinderen D."/>
        </authorList>
    </citation>
    <scope>NUCLEOTIDE SEQUENCE [LARGE SCALE GENOMIC DNA]</scope>
</reference>
<sequence length="63" mass="7244">MAGKQLHSASTFMKSALSTPKYRGTSKVQAKGFEQYMKNKGMYYVRDEKVFIAELDKYLSARK</sequence>
<proteinExistence type="predicted"/>
<evidence type="ECO:0000313" key="2">
    <source>
        <dbReference type="Proteomes" id="UP000309991"/>
    </source>
</evidence>
<evidence type="ECO:0000313" key="1">
    <source>
        <dbReference type="EMBL" id="QBJ03602.1"/>
    </source>
</evidence>
<organism evidence="1 2">
    <name type="scientific">Lactobacillus phage 3-521</name>
    <dbReference type="NCBI Taxonomy" id="2510943"/>
    <lineage>
        <taxon>Viruses</taxon>
        <taxon>Duplodnaviria</taxon>
        <taxon>Heunggongvirae</taxon>
        <taxon>Uroviricota</taxon>
        <taxon>Caudoviricetes</taxon>
        <taxon>Herelleviridae</taxon>
        <taxon>Watanabevirus</taxon>
        <taxon>Watanabevirus wv3521</taxon>
    </lineage>
</organism>
<dbReference type="EMBL" id="MK504444">
    <property type="protein sequence ID" value="QBJ03602.1"/>
    <property type="molecule type" value="Genomic_DNA"/>
</dbReference>
<name>A0A4Y5FEU9_9CAUD</name>
<dbReference type="Proteomes" id="UP000309991">
    <property type="component" value="Segment"/>
</dbReference>